<dbReference type="Proteomes" id="UP001343257">
    <property type="component" value="Unassembled WGS sequence"/>
</dbReference>
<accession>A0ABU6PQL6</accession>
<protein>
    <submittedName>
        <fullName evidence="1">Extracellular solute-binding protein</fullName>
    </submittedName>
</protein>
<dbReference type="PANTHER" id="PTHR43649">
    <property type="entry name" value="ARABINOSE-BINDING PROTEIN-RELATED"/>
    <property type="match status" value="1"/>
</dbReference>
<evidence type="ECO:0000313" key="1">
    <source>
        <dbReference type="EMBL" id="MED5017161.1"/>
    </source>
</evidence>
<dbReference type="InterPro" id="IPR050490">
    <property type="entry name" value="Bact_solute-bd_prot1"/>
</dbReference>
<dbReference type="RefSeq" id="WP_328276664.1">
    <property type="nucleotide sequence ID" value="NZ_JARTLD010000017.1"/>
</dbReference>
<dbReference type="EMBL" id="JARTLD010000017">
    <property type="protein sequence ID" value="MED5017161.1"/>
    <property type="molecule type" value="Genomic_DNA"/>
</dbReference>
<dbReference type="PANTHER" id="PTHR43649:SF14">
    <property type="entry name" value="BLR3389 PROTEIN"/>
    <property type="match status" value="1"/>
</dbReference>
<comment type="caution">
    <text evidence="1">The sequence shown here is derived from an EMBL/GenBank/DDBJ whole genome shotgun (WGS) entry which is preliminary data.</text>
</comment>
<sequence length="344" mass="38955">MNELVNRYNKENPDGVTVMLKNNKSDDYYTKLSTAIVTEEGPDVAIVHASKFAQFVPAGFLDTIDHSADDAGVKWDQFNPNILGRTLVEGQHYAIPLDTHFGVLFYNKRILTEAGLLKEGEDLQLAPGEKAFMDFLQKIQQQVPPDVAPLAVPDVRIDTYWLWWTLYSQQKNGGPMYTQDGRRAQIDMGAARKALDLEVTLFNRKLIPSGITDASQLFAKGKAATIFLGVWITGSYEHVNGLDFGVIPFPQIYDKPGSWGDSHTLAFPKKEHTDPNKRAAAVKFANWVAHQGSVWAQAGHNRLWCPKWKRMRSNRWNTARIMLRRPMTCNIFRATRDKDMSTTR</sequence>
<dbReference type="Gene3D" id="3.40.190.10">
    <property type="entry name" value="Periplasmic binding protein-like II"/>
    <property type="match status" value="1"/>
</dbReference>
<keyword evidence="2" id="KW-1185">Reference proteome</keyword>
<gene>
    <name evidence="1" type="ORF">P9847_07535</name>
</gene>
<dbReference type="InterPro" id="IPR006059">
    <property type="entry name" value="SBP"/>
</dbReference>
<proteinExistence type="predicted"/>
<dbReference type="Pfam" id="PF01547">
    <property type="entry name" value="SBP_bac_1"/>
    <property type="match status" value="1"/>
</dbReference>
<organism evidence="1 2">
    <name type="scientific">Paenibacillus chibensis</name>
    <dbReference type="NCBI Taxonomy" id="59846"/>
    <lineage>
        <taxon>Bacteria</taxon>
        <taxon>Bacillati</taxon>
        <taxon>Bacillota</taxon>
        <taxon>Bacilli</taxon>
        <taxon>Bacillales</taxon>
        <taxon>Paenibacillaceae</taxon>
        <taxon>Paenibacillus</taxon>
    </lineage>
</organism>
<dbReference type="SUPFAM" id="SSF53850">
    <property type="entry name" value="Periplasmic binding protein-like II"/>
    <property type="match status" value="1"/>
</dbReference>
<name>A0ABU6PQL6_9BACL</name>
<evidence type="ECO:0000313" key="2">
    <source>
        <dbReference type="Proteomes" id="UP001343257"/>
    </source>
</evidence>
<reference evidence="1 2" key="1">
    <citation type="submission" date="2023-03" db="EMBL/GenBank/DDBJ databases">
        <title>Bacillus Genome Sequencing.</title>
        <authorList>
            <person name="Dunlap C."/>
        </authorList>
    </citation>
    <scope>NUCLEOTIDE SEQUENCE [LARGE SCALE GENOMIC DNA]</scope>
    <source>
        <strain evidence="1 2">NRS-52</strain>
    </source>
</reference>